<dbReference type="GO" id="GO:0016887">
    <property type="term" value="F:ATP hydrolysis activity"/>
    <property type="evidence" value="ECO:0007669"/>
    <property type="project" value="InterPro"/>
</dbReference>
<feature type="region of interest" description="Disordered" evidence="4">
    <location>
        <begin position="1"/>
        <end position="32"/>
    </location>
</feature>
<feature type="region of interest" description="Disordered" evidence="4">
    <location>
        <begin position="299"/>
        <end position="319"/>
    </location>
</feature>
<dbReference type="FunCoup" id="A0A7N2KYH7">
    <property type="interactions" value="1317"/>
</dbReference>
<dbReference type="FunFam" id="3.40.50.300:FF:002850">
    <property type="entry name" value="Katanin p60 ATPase-containing subunit A-like 2"/>
    <property type="match status" value="1"/>
</dbReference>
<dbReference type="Pfam" id="PF13966">
    <property type="entry name" value="zf-RVT"/>
    <property type="match status" value="1"/>
</dbReference>
<dbReference type="InParanoid" id="A0A7N2KYH7"/>
<dbReference type="Gramene" id="QL02p071567:mrna">
    <property type="protein sequence ID" value="QL02p071567:mrna"/>
    <property type="gene ID" value="QL02p071567"/>
</dbReference>
<keyword evidence="2" id="KW-0547">Nucleotide-binding</keyword>
<dbReference type="Pfam" id="PF00004">
    <property type="entry name" value="AAA"/>
    <property type="match status" value="2"/>
</dbReference>
<proteinExistence type="inferred from homology"/>
<keyword evidence="7" id="KW-1185">Reference proteome</keyword>
<dbReference type="InterPro" id="IPR041569">
    <property type="entry name" value="AAA_lid_3"/>
</dbReference>
<dbReference type="Gene3D" id="3.40.50.300">
    <property type="entry name" value="P-loop containing nucleotide triphosphate hydrolases"/>
    <property type="match status" value="2"/>
</dbReference>
<dbReference type="InterPro" id="IPR015415">
    <property type="entry name" value="Spast_Vps4_C"/>
</dbReference>
<dbReference type="FunFam" id="1.10.8.60:FF:000022">
    <property type="entry name" value="Fidgetin like 1"/>
    <property type="match status" value="1"/>
</dbReference>
<evidence type="ECO:0000259" key="5">
    <source>
        <dbReference type="SMART" id="SM00382"/>
    </source>
</evidence>
<comment type="similarity">
    <text evidence="1">Belongs to the AAA ATPase family.</text>
</comment>
<dbReference type="InterPro" id="IPR026960">
    <property type="entry name" value="RVT-Znf"/>
</dbReference>
<dbReference type="PROSITE" id="PS00674">
    <property type="entry name" value="AAA"/>
    <property type="match status" value="1"/>
</dbReference>
<sequence length="798" mass="88556">MAGNEEPKQISQPSPSSSSSSKAKIEEEELQQQQQQQAKEICWRKQVDQNLKRLHPLLFGAELALDRRDFSAALILGLRLLGFLDSQSQSEVDQAFIYPIRREVAAKINAARHSLAPDSDRRAFEQAKKAPGCVFGTRGEIDIGRIKQSKYFQALLQQSNIKAENELGGQIEKHDRLSNQASKVMTQAKLTSNMTRASNGLNKGFWSSKSNNSDDCIIVEKPRSHNNQVKGHGVSSFPKVEDEDRAYGSAAGAKRAHIEISSPRIDNAKSPSSNEEANADASGNGFVTARAKLEMDARQRRGLAGSPSASVSPQSDNNCANRGYGVKSYGVSRRGVRGGFIPPIKSNGGNVGNVTSRIGGKCDDALDDSTKRCLDMLCGPDGELPEKLRNLEPRLIEHISNEIMDRDPNVRWDDIAGLDHAKKCVTEMVIWPLLRPDIFKGCRSPGKGLLLFGPPGTGKTMIGKAIAGEAKATFFYISASSLTSKWIGEGEKLVRALFGVACCRQPAVIFVDEIDSLLSQVSFPSSKGSDRMRWTLTSDGEFDVSSYLEALRGTREMFFPWKSIWCAKATKRISFFVWTAAWGKIPTGDHLINFQSTMGNAQECSRTTFWIELSLFMSFMAFVEGKEPRKSEGEHESSRRLKTQFLIEMEGFDSGSEQILLIGATNRPQELDEAARRRLTKRLYIPLPSSEARAWIIRNLLDKDGLFKLSKEEIETICNLTEGYSGSDMKNLVKDASMGPLREALRQGIEITKLEKEDMRPVTLQDFENALQEVRPSVSLNELGTYDEWNKQFGSLSL</sequence>
<dbReference type="SMART" id="SM00382">
    <property type="entry name" value="AAA"/>
    <property type="match status" value="1"/>
</dbReference>
<reference evidence="7" key="1">
    <citation type="journal article" date="2016" name="G3 (Bethesda)">
        <title>First Draft Assembly and Annotation of the Genome of a California Endemic Oak Quercus lobata Nee (Fagaceae).</title>
        <authorList>
            <person name="Sork V.L."/>
            <person name="Fitz-Gibbon S.T."/>
            <person name="Puiu D."/>
            <person name="Crepeau M."/>
            <person name="Gugger P.F."/>
            <person name="Sherman R."/>
            <person name="Stevens K."/>
            <person name="Langley C.H."/>
            <person name="Pellegrini M."/>
            <person name="Salzberg S.L."/>
        </authorList>
    </citation>
    <scope>NUCLEOTIDE SEQUENCE [LARGE SCALE GENOMIC DNA]</scope>
    <source>
        <strain evidence="7">cv. SW786</strain>
    </source>
</reference>
<evidence type="ECO:0000256" key="4">
    <source>
        <dbReference type="SAM" id="MobiDB-lite"/>
    </source>
</evidence>
<dbReference type="Pfam" id="PF09336">
    <property type="entry name" value="Vps4_C"/>
    <property type="match status" value="1"/>
</dbReference>
<dbReference type="Gene3D" id="1.10.8.60">
    <property type="match status" value="1"/>
</dbReference>
<dbReference type="PANTHER" id="PTHR23074:SF17">
    <property type="entry name" value="FIDGETIN-LIKE PROTEIN 1"/>
    <property type="match status" value="1"/>
</dbReference>
<dbReference type="InterPro" id="IPR027417">
    <property type="entry name" value="P-loop_NTPase"/>
</dbReference>
<evidence type="ECO:0000313" key="7">
    <source>
        <dbReference type="Proteomes" id="UP000594261"/>
    </source>
</evidence>
<dbReference type="GO" id="GO:0005524">
    <property type="term" value="F:ATP binding"/>
    <property type="evidence" value="ECO:0007669"/>
    <property type="project" value="UniProtKB-KW"/>
</dbReference>
<dbReference type="Pfam" id="PF17862">
    <property type="entry name" value="AAA_lid_3"/>
    <property type="match status" value="1"/>
</dbReference>
<reference evidence="6" key="2">
    <citation type="submission" date="2021-01" db="UniProtKB">
        <authorList>
            <consortium name="EnsemblPlants"/>
        </authorList>
    </citation>
    <scope>IDENTIFICATION</scope>
</reference>
<dbReference type="InterPro" id="IPR003593">
    <property type="entry name" value="AAA+_ATPase"/>
</dbReference>
<evidence type="ECO:0000313" key="6">
    <source>
        <dbReference type="EnsemblPlants" id="QL02p071567:mrna"/>
    </source>
</evidence>
<feature type="region of interest" description="Disordered" evidence="4">
    <location>
        <begin position="251"/>
        <end position="285"/>
    </location>
</feature>
<keyword evidence="3" id="KW-0067">ATP-binding</keyword>
<feature type="compositionally biased region" description="Low complexity" evidence="4">
    <location>
        <begin position="9"/>
        <end position="22"/>
    </location>
</feature>
<dbReference type="EnsemblPlants" id="QL02p071567:mrna">
    <property type="protein sequence ID" value="QL02p071567:mrna"/>
    <property type="gene ID" value="QL02p071567"/>
</dbReference>
<protein>
    <recommendedName>
        <fullName evidence="5">AAA+ ATPase domain-containing protein</fullName>
    </recommendedName>
</protein>
<feature type="domain" description="AAA+ ATPase" evidence="5">
    <location>
        <begin position="445"/>
        <end position="689"/>
    </location>
</feature>
<dbReference type="Pfam" id="PF24347">
    <property type="entry name" value="FIGL1_N"/>
    <property type="match status" value="1"/>
</dbReference>
<dbReference type="InterPro" id="IPR003959">
    <property type="entry name" value="ATPase_AAA_core"/>
</dbReference>
<evidence type="ECO:0000256" key="3">
    <source>
        <dbReference type="ARBA" id="ARBA00022840"/>
    </source>
</evidence>
<name>A0A7N2KYH7_QUELO</name>
<evidence type="ECO:0000256" key="1">
    <source>
        <dbReference type="ARBA" id="ARBA00006914"/>
    </source>
</evidence>
<evidence type="ECO:0000256" key="2">
    <source>
        <dbReference type="ARBA" id="ARBA00022741"/>
    </source>
</evidence>
<accession>A0A7N2KYH7</accession>
<organism evidence="6 7">
    <name type="scientific">Quercus lobata</name>
    <name type="common">Valley oak</name>
    <dbReference type="NCBI Taxonomy" id="97700"/>
    <lineage>
        <taxon>Eukaryota</taxon>
        <taxon>Viridiplantae</taxon>
        <taxon>Streptophyta</taxon>
        <taxon>Embryophyta</taxon>
        <taxon>Tracheophyta</taxon>
        <taxon>Spermatophyta</taxon>
        <taxon>Magnoliopsida</taxon>
        <taxon>eudicotyledons</taxon>
        <taxon>Gunneridae</taxon>
        <taxon>Pentapetalae</taxon>
        <taxon>rosids</taxon>
        <taxon>fabids</taxon>
        <taxon>Fagales</taxon>
        <taxon>Fagaceae</taxon>
        <taxon>Quercus</taxon>
    </lineage>
</organism>
<dbReference type="InterPro" id="IPR056224">
    <property type="entry name" value="FIGL1_N"/>
</dbReference>
<dbReference type="InterPro" id="IPR003960">
    <property type="entry name" value="ATPase_AAA_CS"/>
</dbReference>
<dbReference type="SUPFAM" id="SSF52540">
    <property type="entry name" value="P-loop containing nucleoside triphosphate hydrolases"/>
    <property type="match status" value="1"/>
</dbReference>
<dbReference type="OMA" id="TYDEWNK"/>
<feature type="compositionally biased region" description="Polar residues" evidence="4">
    <location>
        <begin position="307"/>
        <end position="319"/>
    </location>
</feature>
<dbReference type="InterPro" id="IPR050304">
    <property type="entry name" value="MT-severing_AAA_ATPase"/>
</dbReference>
<dbReference type="Proteomes" id="UP000594261">
    <property type="component" value="Chromosome 2"/>
</dbReference>
<dbReference type="AlphaFoldDB" id="A0A7N2KYH7"/>
<dbReference type="PANTHER" id="PTHR23074">
    <property type="entry name" value="AAA DOMAIN-CONTAINING"/>
    <property type="match status" value="1"/>
</dbReference>